<accession>A0A2W5S7V4</accession>
<comment type="caution">
    <text evidence="2">The sequence shown here is derived from an EMBL/GenBank/DDBJ whole genome shotgun (WGS) entry which is preliminary data.</text>
</comment>
<protein>
    <submittedName>
        <fullName evidence="2">Uncharacterized protein</fullName>
    </submittedName>
</protein>
<name>A0A2W5S7V4_CERSP</name>
<feature type="region of interest" description="Disordered" evidence="1">
    <location>
        <begin position="134"/>
        <end position="169"/>
    </location>
</feature>
<evidence type="ECO:0000313" key="2">
    <source>
        <dbReference type="EMBL" id="PZQ95145.1"/>
    </source>
</evidence>
<gene>
    <name evidence="2" type="ORF">DI533_20050</name>
</gene>
<sequence length="169" mass="19645">MSCVRLDYTDMRRGHGTVMEVMEERRWGAVVWQVWCDCGRIYEADSQNLKKRNDFACRPCIRAGQTHAIKHALARRGAVHPLYSTWENMRRRCNDPAATSFKYYGARGIKACKAWNESFETFLADILRSIGERPEGKTLDRPDNDGNYEPGNVRWATRTEQNINKRKVD</sequence>
<dbReference type="Proteomes" id="UP000248975">
    <property type="component" value="Unassembled WGS sequence"/>
</dbReference>
<evidence type="ECO:0000256" key="1">
    <source>
        <dbReference type="SAM" id="MobiDB-lite"/>
    </source>
</evidence>
<proteinExistence type="predicted"/>
<evidence type="ECO:0000313" key="3">
    <source>
        <dbReference type="Proteomes" id="UP000248975"/>
    </source>
</evidence>
<reference evidence="2 3" key="1">
    <citation type="submission" date="2017-08" db="EMBL/GenBank/DDBJ databases">
        <title>Infants hospitalized years apart are colonized by the same room-sourced microbial strains.</title>
        <authorList>
            <person name="Brooks B."/>
            <person name="Olm M.R."/>
            <person name="Firek B.A."/>
            <person name="Baker R."/>
            <person name="Thomas B.C."/>
            <person name="Morowitz M.J."/>
            <person name="Banfield J.F."/>
        </authorList>
    </citation>
    <scope>NUCLEOTIDE SEQUENCE [LARGE SCALE GENOMIC DNA]</scope>
    <source>
        <strain evidence="2">S2_003_000_R2_11</strain>
    </source>
</reference>
<dbReference type="AlphaFoldDB" id="A0A2W5S7V4"/>
<organism evidence="2 3">
    <name type="scientific">Cereibacter sphaeroides</name>
    <name type="common">Rhodobacter sphaeroides</name>
    <dbReference type="NCBI Taxonomy" id="1063"/>
    <lineage>
        <taxon>Bacteria</taxon>
        <taxon>Pseudomonadati</taxon>
        <taxon>Pseudomonadota</taxon>
        <taxon>Alphaproteobacteria</taxon>
        <taxon>Rhodobacterales</taxon>
        <taxon>Paracoccaceae</taxon>
        <taxon>Cereibacter</taxon>
    </lineage>
</organism>
<dbReference type="EMBL" id="QFQS01000009">
    <property type="protein sequence ID" value="PZQ95145.1"/>
    <property type="molecule type" value="Genomic_DNA"/>
</dbReference>
<feature type="compositionally biased region" description="Basic and acidic residues" evidence="1">
    <location>
        <begin position="134"/>
        <end position="144"/>
    </location>
</feature>